<feature type="transmembrane region" description="Helical" evidence="1">
    <location>
        <begin position="6"/>
        <end position="25"/>
    </location>
</feature>
<reference evidence="2" key="1">
    <citation type="submission" date="2019-02" db="EMBL/GenBank/DDBJ databases">
        <authorList>
            <person name="Bachy C."/>
            <person name="Yung C.-M."/>
            <person name="Roux S."/>
            <person name="Sullivan M.B."/>
            <person name="Worden A.Z."/>
        </authorList>
    </citation>
    <scope>NUCLEOTIDE SEQUENCE</scope>
    <source>
        <strain evidence="2">BII-V1</strain>
    </source>
</reference>
<dbReference type="EMBL" id="MK522034">
    <property type="protein sequence ID" value="QOR60113.1"/>
    <property type="molecule type" value="Genomic_DNA"/>
</dbReference>
<accession>A0A7S6NXU0</accession>
<proteinExistence type="predicted"/>
<protein>
    <submittedName>
        <fullName evidence="2">Uncharacterized protein</fullName>
    </submittedName>
</protein>
<evidence type="ECO:0000256" key="1">
    <source>
        <dbReference type="SAM" id="Phobius"/>
    </source>
</evidence>
<name>A0A7S6NXU0_9PHYC</name>
<organism evidence="2">
    <name type="scientific">Bathycoccus sp. RCC716 virus 1</name>
    <dbReference type="NCBI Taxonomy" id="2530038"/>
    <lineage>
        <taxon>Viruses</taxon>
        <taxon>Varidnaviria</taxon>
        <taxon>Bamfordvirae</taxon>
        <taxon>Nucleocytoviricota</taxon>
        <taxon>Megaviricetes</taxon>
        <taxon>Algavirales</taxon>
        <taxon>Phycodnaviridae</taxon>
        <taxon>Prasinovirus</taxon>
    </lineage>
</organism>
<keyword evidence="1" id="KW-1133">Transmembrane helix</keyword>
<sequence length="88" mass="9830">MLSIILNIITIIIVIAMFGLFLRLYEDRKSKTGTKNVSASDVAQDILDDPLVVSRAYFTEPKLGPIGDFEGQQTPSEHLWVEGKPIRV</sequence>
<keyword evidence="1" id="KW-0472">Membrane</keyword>
<evidence type="ECO:0000313" key="2">
    <source>
        <dbReference type="EMBL" id="QOR60113.1"/>
    </source>
</evidence>
<keyword evidence="1" id="KW-0812">Transmembrane</keyword>